<name>A0ACD3AD39_9AGAR</name>
<proteinExistence type="predicted"/>
<dbReference type="Proteomes" id="UP000308600">
    <property type="component" value="Unassembled WGS sequence"/>
</dbReference>
<gene>
    <name evidence="1" type="ORF">BDN72DRAFT_963876</name>
</gene>
<sequence>MSTPVLYNADPVFQDIGFPTVKSNALLLPLSQDFLIRAVSFSPDGKYFALAVATHAYTGNVVMTEPWGTILVYTLDNVLFRSTVMMHPVHSLAWHPRRPRCLVVGSAFSQVHLITYHEYHQARDVLDRKSMIMTFQLGAVKILAISKDGQTLAVALGSQVVIIHGDPFAVSWELECRSVLPLPEGHSSIRALHFEDNNTVIVTFESGPAVIIAYSIIHGGQEKWRIPLRRPGLIGTSAISPDGQLIAIANTYDGVDWYSLRRKRYMSTTLCATTQSWQGIAFTGNATVLVGSQDGLVFMADFGMRENPYEIRIAQRGIDIRSMVVLFRPNGVKIAAVGTLEAQTALGASRRIFSPYLVNFCELPARGPRKTVALCRLFITWVLFATMVVMTSYLCDSISPDSLLSAIRSKFQSPNGLDMTVVPAAGLSMEMANPRAFGLLDSVATSTCAAELL</sequence>
<reference evidence="1 2" key="1">
    <citation type="journal article" date="2019" name="Nat. Ecol. Evol.">
        <title>Megaphylogeny resolves global patterns of mushroom evolution.</title>
        <authorList>
            <person name="Varga T."/>
            <person name="Krizsan K."/>
            <person name="Foldi C."/>
            <person name="Dima B."/>
            <person name="Sanchez-Garcia M."/>
            <person name="Sanchez-Ramirez S."/>
            <person name="Szollosi G.J."/>
            <person name="Szarkandi J.G."/>
            <person name="Papp V."/>
            <person name="Albert L."/>
            <person name="Andreopoulos W."/>
            <person name="Angelini C."/>
            <person name="Antonin V."/>
            <person name="Barry K.W."/>
            <person name="Bougher N.L."/>
            <person name="Buchanan P."/>
            <person name="Buyck B."/>
            <person name="Bense V."/>
            <person name="Catcheside P."/>
            <person name="Chovatia M."/>
            <person name="Cooper J."/>
            <person name="Damon W."/>
            <person name="Desjardin D."/>
            <person name="Finy P."/>
            <person name="Geml J."/>
            <person name="Haridas S."/>
            <person name="Hughes K."/>
            <person name="Justo A."/>
            <person name="Karasinski D."/>
            <person name="Kautmanova I."/>
            <person name="Kiss B."/>
            <person name="Kocsube S."/>
            <person name="Kotiranta H."/>
            <person name="LaButti K.M."/>
            <person name="Lechner B.E."/>
            <person name="Liimatainen K."/>
            <person name="Lipzen A."/>
            <person name="Lukacs Z."/>
            <person name="Mihaltcheva S."/>
            <person name="Morgado L.N."/>
            <person name="Niskanen T."/>
            <person name="Noordeloos M.E."/>
            <person name="Ohm R.A."/>
            <person name="Ortiz-Santana B."/>
            <person name="Ovrebo C."/>
            <person name="Racz N."/>
            <person name="Riley R."/>
            <person name="Savchenko A."/>
            <person name="Shiryaev A."/>
            <person name="Soop K."/>
            <person name="Spirin V."/>
            <person name="Szebenyi C."/>
            <person name="Tomsovsky M."/>
            <person name="Tulloss R.E."/>
            <person name="Uehling J."/>
            <person name="Grigoriev I.V."/>
            <person name="Vagvolgyi C."/>
            <person name="Papp T."/>
            <person name="Martin F.M."/>
            <person name="Miettinen O."/>
            <person name="Hibbett D.S."/>
            <person name="Nagy L.G."/>
        </authorList>
    </citation>
    <scope>NUCLEOTIDE SEQUENCE [LARGE SCALE GENOMIC DNA]</scope>
    <source>
        <strain evidence="1 2">NL-1719</strain>
    </source>
</reference>
<organism evidence="1 2">
    <name type="scientific">Pluteus cervinus</name>
    <dbReference type="NCBI Taxonomy" id="181527"/>
    <lineage>
        <taxon>Eukaryota</taxon>
        <taxon>Fungi</taxon>
        <taxon>Dikarya</taxon>
        <taxon>Basidiomycota</taxon>
        <taxon>Agaricomycotina</taxon>
        <taxon>Agaricomycetes</taxon>
        <taxon>Agaricomycetidae</taxon>
        <taxon>Agaricales</taxon>
        <taxon>Pluteineae</taxon>
        <taxon>Pluteaceae</taxon>
        <taxon>Pluteus</taxon>
    </lineage>
</organism>
<accession>A0ACD3AD39</accession>
<evidence type="ECO:0000313" key="1">
    <source>
        <dbReference type="EMBL" id="TFK63481.1"/>
    </source>
</evidence>
<protein>
    <submittedName>
        <fullName evidence="1">Uncharacterized protein</fullName>
    </submittedName>
</protein>
<evidence type="ECO:0000313" key="2">
    <source>
        <dbReference type="Proteomes" id="UP000308600"/>
    </source>
</evidence>
<keyword evidence="2" id="KW-1185">Reference proteome</keyword>
<dbReference type="EMBL" id="ML208520">
    <property type="protein sequence ID" value="TFK63481.1"/>
    <property type="molecule type" value="Genomic_DNA"/>
</dbReference>